<protein>
    <submittedName>
        <fullName evidence="3">Glycosyltransferase EpsH</fullName>
        <ecNumber evidence="3">2.4.-.-</ecNumber>
    </submittedName>
</protein>
<dbReference type="OrthoDB" id="2676521at2"/>
<sequence>MTGASAAAPLLSVVMPFRDPGDLLEPALGQLDALRHGPGRSPGSGEVEIVVVDDGSTDGSPETAADWVARRDDAVLVTVASSPATPAGSTAADSCHGGVARARDAGVRAARGTYIWMVDCDDRIPPETVDLVLPLLSAQSAPVAGGDTADTPDMVCFRAQVTEPSGRVRTVDGAPRRPGRSPRLLDRDGLAAALLDGTVRGYLWTKVIRRSVLAGVLDRYPHTSSQSDFMTVLACVPDLHRTLLLPDTGYGYVQRQGSVSTTDTRQLDNTARCADLALSVLPPMVGGRLRPRILAASFRVWFHLVPCCATPVHQAWPPGRVRDVHRGLLPGIGVRGIVCTALTGHPGVAAHAVVLRCLGPAGLYPPVYRTGRALLDAVSGRVARHSPQLRNSKTESRTARRRHSSDR</sequence>
<dbReference type="PANTHER" id="PTHR22916:SF3">
    <property type="entry name" value="UDP-GLCNAC:BETAGAL BETA-1,3-N-ACETYLGLUCOSAMINYLTRANSFERASE-LIKE PROTEIN 1"/>
    <property type="match status" value="1"/>
</dbReference>
<keyword evidence="3" id="KW-0808">Transferase</keyword>
<dbReference type="GO" id="GO:0016758">
    <property type="term" value="F:hexosyltransferase activity"/>
    <property type="evidence" value="ECO:0007669"/>
    <property type="project" value="UniProtKB-ARBA"/>
</dbReference>
<accession>A0A2Z3YT35</accession>
<evidence type="ECO:0000313" key="3">
    <source>
        <dbReference type="EMBL" id="AWT27469.1"/>
    </source>
</evidence>
<dbReference type="KEGG" id="cpre:Csp1_27260"/>
<dbReference type="InterPro" id="IPR029044">
    <property type="entry name" value="Nucleotide-diphossugar_trans"/>
</dbReference>
<dbReference type="CDD" id="cd00761">
    <property type="entry name" value="Glyco_tranf_GTA_type"/>
    <property type="match status" value="1"/>
</dbReference>
<dbReference type="InterPro" id="IPR001173">
    <property type="entry name" value="Glyco_trans_2-like"/>
</dbReference>
<dbReference type="RefSeq" id="WP_110482343.1">
    <property type="nucleotide sequence ID" value="NZ_CP024988.1"/>
</dbReference>
<evidence type="ECO:0000259" key="2">
    <source>
        <dbReference type="Pfam" id="PF00535"/>
    </source>
</evidence>
<dbReference type="Pfam" id="PF00535">
    <property type="entry name" value="Glycos_transf_2"/>
    <property type="match status" value="1"/>
</dbReference>
<gene>
    <name evidence="3" type="primary">epsH</name>
    <name evidence="3" type="ORF">Csp1_27260</name>
</gene>
<dbReference type="SUPFAM" id="SSF53448">
    <property type="entry name" value="Nucleotide-diphospho-sugar transferases"/>
    <property type="match status" value="1"/>
</dbReference>
<feature type="domain" description="Glycosyltransferase 2-like" evidence="2">
    <location>
        <begin position="98"/>
        <end position="146"/>
    </location>
</feature>
<proteinExistence type="predicted"/>
<dbReference type="Proteomes" id="UP000247696">
    <property type="component" value="Chromosome"/>
</dbReference>
<organism evidence="3 4">
    <name type="scientific">Corynebacterium provencense</name>
    <dbReference type="NCBI Taxonomy" id="1737425"/>
    <lineage>
        <taxon>Bacteria</taxon>
        <taxon>Bacillati</taxon>
        <taxon>Actinomycetota</taxon>
        <taxon>Actinomycetes</taxon>
        <taxon>Mycobacteriales</taxon>
        <taxon>Corynebacteriaceae</taxon>
        <taxon>Corynebacterium</taxon>
    </lineage>
</organism>
<name>A0A2Z3YT35_9CORY</name>
<evidence type="ECO:0000313" key="4">
    <source>
        <dbReference type="Proteomes" id="UP000247696"/>
    </source>
</evidence>
<dbReference type="Gene3D" id="3.90.550.10">
    <property type="entry name" value="Spore Coat Polysaccharide Biosynthesis Protein SpsA, Chain A"/>
    <property type="match status" value="1"/>
</dbReference>
<keyword evidence="4" id="KW-1185">Reference proteome</keyword>
<dbReference type="PANTHER" id="PTHR22916">
    <property type="entry name" value="GLYCOSYLTRANSFERASE"/>
    <property type="match status" value="1"/>
</dbReference>
<dbReference type="EMBL" id="CP024988">
    <property type="protein sequence ID" value="AWT27469.1"/>
    <property type="molecule type" value="Genomic_DNA"/>
</dbReference>
<dbReference type="EC" id="2.4.-.-" evidence="3"/>
<feature type="region of interest" description="Disordered" evidence="1">
    <location>
        <begin position="384"/>
        <end position="407"/>
    </location>
</feature>
<evidence type="ECO:0000256" key="1">
    <source>
        <dbReference type="SAM" id="MobiDB-lite"/>
    </source>
</evidence>
<dbReference type="STRING" id="1737425.GCA_900049755_01747"/>
<dbReference type="AlphaFoldDB" id="A0A2Z3YT35"/>
<keyword evidence="3" id="KW-0328">Glycosyltransferase</keyword>
<reference evidence="4" key="1">
    <citation type="submission" date="2017-11" db="EMBL/GenBank/DDBJ databases">
        <title>Otitis media/interna in a cat caused by the recently described species Corynebacterium provencense.</title>
        <authorList>
            <person name="Kittl S."/>
            <person name="Brodard I."/>
            <person name="Rychener L."/>
            <person name="Jores J."/>
            <person name="Roosje P."/>
            <person name="Gobeli Brawand S."/>
        </authorList>
    </citation>
    <scope>NUCLEOTIDE SEQUENCE [LARGE SCALE GENOMIC DNA]</scope>
    <source>
        <strain evidence="4">17KM38</strain>
    </source>
</reference>